<comment type="caution">
    <text evidence="1">The sequence shown here is derived from an EMBL/GenBank/DDBJ whole genome shotgun (WGS) entry which is preliminary data.</text>
</comment>
<protein>
    <submittedName>
        <fullName evidence="1">Transposase</fullName>
    </submittedName>
</protein>
<reference evidence="1 2" key="1">
    <citation type="journal article" date="2019" name="Int. J. Syst. Evol. Microbiol.">
        <title>The Global Catalogue of Microorganisms (GCM) 10K type strain sequencing project: providing services to taxonomists for standard genome sequencing and annotation.</title>
        <authorList>
            <consortium name="The Broad Institute Genomics Platform"/>
            <consortium name="The Broad Institute Genome Sequencing Center for Infectious Disease"/>
            <person name="Wu L."/>
            <person name="Ma J."/>
        </authorList>
    </citation>
    <scope>NUCLEOTIDE SEQUENCE [LARGE SCALE GENOMIC DNA]</scope>
    <source>
        <strain evidence="1 2">CGMCC 1.12720</strain>
    </source>
</reference>
<evidence type="ECO:0000313" key="2">
    <source>
        <dbReference type="Proteomes" id="UP000605392"/>
    </source>
</evidence>
<dbReference type="Proteomes" id="UP000605392">
    <property type="component" value="Unassembled WGS sequence"/>
</dbReference>
<dbReference type="EMBL" id="BMFN01000006">
    <property type="protein sequence ID" value="GGF80581.1"/>
    <property type="molecule type" value="Genomic_DNA"/>
</dbReference>
<proteinExistence type="predicted"/>
<keyword evidence="2" id="KW-1185">Reference proteome</keyword>
<accession>A0ACB5PX07</accession>
<gene>
    <name evidence="1" type="ORF">GCM10011375_39560</name>
</gene>
<sequence>MGHYPLNKGVNKPVEFKGLVGSRYILLLLGGLGGVFLGFIALHVAGLSSYLTLPLAMGGGFAWVTRVFALSARYGEHGAMKQQAKSRQPLRIVNRNPRHFKELSRP</sequence>
<evidence type="ECO:0000313" key="1">
    <source>
        <dbReference type="EMBL" id="GGF80581.1"/>
    </source>
</evidence>
<organism evidence="1 2">
    <name type="scientific">Hymenobacter qilianensis</name>
    <dbReference type="NCBI Taxonomy" id="1385715"/>
    <lineage>
        <taxon>Bacteria</taxon>
        <taxon>Pseudomonadati</taxon>
        <taxon>Bacteroidota</taxon>
        <taxon>Cytophagia</taxon>
        <taxon>Cytophagales</taxon>
        <taxon>Hymenobacteraceae</taxon>
        <taxon>Hymenobacter</taxon>
    </lineage>
</organism>
<name>A0ACB5PX07_9BACT</name>